<protein>
    <submittedName>
        <fullName evidence="3">Uncharacterized protein</fullName>
    </submittedName>
</protein>
<keyword evidence="1" id="KW-1133">Transmembrane helix</keyword>
<gene>
    <name evidence="3" type="ORF">HMPREF0536_10072</name>
    <name evidence="2" type="ORF">HMPREF0536_11118</name>
</gene>
<comment type="caution">
    <text evidence="3">The sequence shown here is derived from an EMBL/GenBank/DDBJ whole genome shotgun (WGS) entry which is preliminary data.</text>
</comment>
<name>A0A828RKH8_LIMRT</name>
<dbReference type="EMBL" id="ACGX02000002">
    <property type="protein sequence ID" value="EGC16044.1"/>
    <property type="molecule type" value="Genomic_DNA"/>
</dbReference>
<dbReference type="RefSeq" id="WP_003666974.1">
    <property type="nucleotide sequence ID" value="NZ_ACGX02000002.1"/>
</dbReference>
<sequence length="61" mass="6669">MTLTKIVNSKVTAMLIGAWITYCTGLGDYGGAVFLLFFYLLMLWDLKTKKATGSDTADGNK</sequence>
<accession>A0A828RKH8</accession>
<dbReference type="AlphaFoldDB" id="A0A828RKH8"/>
<evidence type="ECO:0000313" key="4">
    <source>
        <dbReference type="Proteomes" id="UP000004335"/>
    </source>
</evidence>
<evidence type="ECO:0000313" key="3">
    <source>
        <dbReference type="EMBL" id="EGC16044.1"/>
    </source>
</evidence>
<dbReference type="Proteomes" id="UP000004335">
    <property type="component" value="Unassembled WGS sequence"/>
</dbReference>
<evidence type="ECO:0000313" key="2">
    <source>
        <dbReference type="EMBL" id="EGC13982.1"/>
    </source>
</evidence>
<reference evidence="3 4" key="1">
    <citation type="submission" date="2011-01" db="EMBL/GenBank/DDBJ databases">
        <authorList>
            <person name="Muzny D."/>
            <person name="Qin X."/>
            <person name="Buhay C."/>
            <person name="Dugan-Rocha S."/>
            <person name="Ding Y."/>
            <person name="Chen G."/>
            <person name="Hawes A."/>
            <person name="Holder M."/>
            <person name="Jhangiani S."/>
            <person name="Johnson A."/>
            <person name="Khan Z."/>
            <person name="Li Z."/>
            <person name="Liu W."/>
            <person name="Liu X."/>
            <person name="Perez L."/>
            <person name="Shen H."/>
            <person name="Wang Q."/>
            <person name="Watt J."/>
            <person name="Xi L."/>
            <person name="Xin Y."/>
            <person name="Zhou J."/>
            <person name="Deng J."/>
            <person name="Jiang H."/>
            <person name="Liu Y."/>
            <person name="Qu J."/>
            <person name="Song X.-Z."/>
            <person name="Zhang L."/>
            <person name="Villasana D."/>
            <person name="Johnson A."/>
            <person name="Liu J."/>
            <person name="Liyanage D."/>
            <person name="Lorensuhewa L."/>
            <person name="Robinson T."/>
            <person name="Song A."/>
            <person name="Song B.-B."/>
            <person name="Dinh H."/>
            <person name="Thornton R."/>
            <person name="Coyle M."/>
            <person name="Francisco L."/>
            <person name="Jackson L."/>
            <person name="Javaid M."/>
            <person name="Korchina V."/>
            <person name="Kovar C."/>
            <person name="Mata R."/>
            <person name="Mathew T."/>
            <person name="Ngo R."/>
            <person name="Nguyen L."/>
            <person name="Nguyen N."/>
            <person name="Okwuonu G."/>
            <person name="Ongeri F."/>
            <person name="Pham C."/>
            <person name="Simmons D."/>
            <person name="Wilczek-Boney K."/>
            <person name="Hale W."/>
            <person name="Jakkamsetti A."/>
            <person name="Pham P."/>
            <person name="Ruth R."/>
            <person name="San Lucas F."/>
            <person name="Warren J."/>
            <person name="Zhang J."/>
            <person name="Zhao Z."/>
            <person name="Zhou C."/>
            <person name="Zhu D."/>
            <person name="Lee S."/>
            <person name="Bess C."/>
            <person name="Blankenburg K."/>
            <person name="Forbes L."/>
            <person name="Fu Q."/>
            <person name="Gubbala S."/>
            <person name="Hirani K."/>
            <person name="Jayaseelan J.C."/>
            <person name="Lara F."/>
            <person name="Munidasa M."/>
            <person name="Palculict T."/>
            <person name="Patil S."/>
            <person name="Pu L.-L."/>
            <person name="Saada N."/>
            <person name="Tang L."/>
            <person name="Weissenberger G."/>
            <person name="Zhu Y."/>
            <person name="Hemphill L."/>
            <person name="Shang Y."/>
            <person name="Youmans B."/>
            <person name="Ayvaz T."/>
            <person name="Ross M."/>
            <person name="Santibanez J."/>
            <person name="Aqrawi P."/>
            <person name="Gross S."/>
            <person name="Joshi V."/>
            <person name="Fowler G."/>
            <person name="Nazareth L."/>
            <person name="Reid J."/>
            <person name="Worley K."/>
            <person name="Petrosino J."/>
            <person name="Highlander S."/>
            <person name="Gibbs R."/>
        </authorList>
    </citation>
    <scope>NUCLEOTIDE SEQUENCE [LARGE SCALE GENOMIC DNA]</scope>
    <source>
        <strain evidence="3 4">MM4-1A</strain>
    </source>
</reference>
<feature type="transmembrane region" description="Helical" evidence="1">
    <location>
        <begin position="19"/>
        <end position="41"/>
    </location>
</feature>
<keyword evidence="1" id="KW-0812">Transmembrane</keyword>
<organism evidence="3 4">
    <name type="scientific">Limosilactobacillus reuteri MM4-1A</name>
    <dbReference type="NCBI Taxonomy" id="548485"/>
    <lineage>
        <taxon>Bacteria</taxon>
        <taxon>Bacillati</taxon>
        <taxon>Bacillota</taxon>
        <taxon>Bacilli</taxon>
        <taxon>Lactobacillales</taxon>
        <taxon>Lactobacillaceae</taxon>
        <taxon>Limosilactobacillus</taxon>
    </lineage>
</organism>
<evidence type="ECO:0000256" key="1">
    <source>
        <dbReference type="SAM" id="Phobius"/>
    </source>
</evidence>
<proteinExistence type="predicted"/>
<dbReference type="EMBL" id="ACGX02000007">
    <property type="protein sequence ID" value="EGC13982.1"/>
    <property type="molecule type" value="Genomic_DNA"/>
</dbReference>
<keyword evidence="1" id="KW-0472">Membrane</keyword>